<feature type="region of interest" description="Disordered" evidence="1">
    <location>
        <begin position="134"/>
        <end position="170"/>
    </location>
</feature>
<feature type="region of interest" description="Disordered" evidence="1">
    <location>
        <begin position="1"/>
        <end position="23"/>
    </location>
</feature>
<evidence type="ECO:0000256" key="1">
    <source>
        <dbReference type="SAM" id="MobiDB-lite"/>
    </source>
</evidence>
<feature type="region of interest" description="Disordered" evidence="1">
    <location>
        <begin position="50"/>
        <end position="70"/>
    </location>
</feature>
<dbReference type="AlphaFoldDB" id="A0A6A6YHV2"/>
<organism evidence="2">
    <name type="scientific">Mytilinidion resinicola</name>
    <dbReference type="NCBI Taxonomy" id="574789"/>
    <lineage>
        <taxon>Eukaryota</taxon>
        <taxon>Fungi</taxon>
        <taxon>Dikarya</taxon>
        <taxon>Ascomycota</taxon>
        <taxon>Pezizomycotina</taxon>
        <taxon>Dothideomycetes</taxon>
        <taxon>Pleosporomycetidae</taxon>
        <taxon>Mytilinidiales</taxon>
        <taxon>Mytilinidiaceae</taxon>
        <taxon>Mytilinidion</taxon>
    </lineage>
</organism>
<feature type="compositionally biased region" description="Basic and acidic residues" evidence="1">
    <location>
        <begin position="61"/>
        <end position="70"/>
    </location>
</feature>
<accession>A0A6A6YHV2</accession>
<dbReference type="EMBL" id="MU003704">
    <property type="protein sequence ID" value="KAF2808103.1"/>
    <property type="molecule type" value="Genomic_DNA"/>
</dbReference>
<sequence>MAAPPTAQAKSVPQSPVSPGAQARDKERVTLLLEINTELLQEICRLQEQGKSGHIGPMPPPKEEGKEDVKAASKEYIDCMRRLQANLSYLATTAERAHKPAAQVPPGPAIMATPSTPPALSQLYTKLQVLFPGWKGQQQPMKASPGPQRPNMQQQQQQQQQQTQTQQQSQ</sequence>
<reference evidence="2 4" key="1">
    <citation type="journal article" date="2020" name="Stud. Mycol.">
        <title>101 Dothideomycetes genomes: a test case for predicting lifestyles and emergence of pathogens.</title>
        <authorList>
            <person name="Haridas S."/>
            <person name="Albert R."/>
            <person name="Binder M."/>
            <person name="Bloem J."/>
            <person name="Labutti K."/>
            <person name="Salamov A."/>
            <person name="Andreopoulos B."/>
            <person name="Baker S."/>
            <person name="Barry K."/>
            <person name="Bills G."/>
            <person name="Bluhm B."/>
            <person name="Cannon C."/>
            <person name="Castanera R."/>
            <person name="Culley D."/>
            <person name="Daum C."/>
            <person name="Ezra D."/>
            <person name="Gonzalez J."/>
            <person name="Henrissat B."/>
            <person name="Kuo A."/>
            <person name="Liang C."/>
            <person name="Lipzen A."/>
            <person name="Lutzoni F."/>
            <person name="Magnuson J."/>
            <person name="Mondo S."/>
            <person name="Nolan M."/>
            <person name="Ohm R."/>
            <person name="Pangilinan J."/>
            <person name="Park H.-J."/>
            <person name="Ramirez L."/>
            <person name="Alfaro M."/>
            <person name="Sun H."/>
            <person name="Tritt A."/>
            <person name="Yoshinaga Y."/>
            <person name="Zwiers L.-H."/>
            <person name="Turgeon B."/>
            <person name="Goodwin S."/>
            <person name="Spatafora J."/>
            <person name="Crous P."/>
            <person name="Grigoriev I."/>
        </authorList>
    </citation>
    <scope>NUCLEOTIDE SEQUENCE</scope>
    <source>
        <strain evidence="2 4">CBS 304.34</strain>
    </source>
</reference>
<keyword evidence="3" id="KW-1185">Reference proteome</keyword>
<dbReference type="RefSeq" id="XP_033575067.1">
    <property type="nucleotide sequence ID" value="XM_033715774.1"/>
</dbReference>
<dbReference type="OrthoDB" id="2530523at2759"/>
<reference evidence="4" key="2">
    <citation type="submission" date="2020-04" db="EMBL/GenBank/DDBJ databases">
        <authorList>
            <consortium name="NCBI Genome Project"/>
        </authorList>
    </citation>
    <scope>NUCLEOTIDE SEQUENCE</scope>
    <source>
        <strain evidence="4">CBS 304.34</strain>
    </source>
</reference>
<dbReference type="GeneID" id="54456667"/>
<proteinExistence type="predicted"/>
<feature type="compositionally biased region" description="Polar residues" evidence="1">
    <location>
        <begin position="8"/>
        <end position="17"/>
    </location>
</feature>
<protein>
    <submittedName>
        <fullName evidence="2 4">Uncharacterized protein</fullName>
    </submittedName>
</protein>
<evidence type="ECO:0000313" key="2">
    <source>
        <dbReference type="EMBL" id="KAF2808103.1"/>
    </source>
</evidence>
<gene>
    <name evidence="2 4" type="ORF">BDZ99DRAFT_392203</name>
</gene>
<name>A0A6A6YHV2_9PEZI</name>
<evidence type="ECO:0000313" key="3">
    <source>
        <dbReference type="Proteomes" id="UP000504636"/>
    </source>
</evidence>
<feature type="compositionally biased region" description="Low complexity" evidence="1">
    <location>
        <begin position="153"/>
        <end position="170"/>
    </location>
</feature>
<reference evidence="4" key="3">
    <citation type="submission" date="2025-04" db="UniProtKB">
        <authorList>
            <consortium name="RefSeq"/>
        </authorList>
    </citation>
    <scope>IDENTIFICATION</scope>
    <source>
        <strain evidence="4">CBS 304.34</strain>
    </source>
</reference>
<evidence type="ECO:0000313" key="4">
    <source>
        <dbReference type="RefSeq" id="XP_033575067.1"/>
    </source>
</evidence>
<dbReference type="Proteomes" id="UP000504636">
    <property type="component" value="Unplaced"/>
</dbReference>